<keyword evidence="1" id="KW-0812">Transmembrane</keyword>
<feature type="transmembrane region" description="Helical" evidence="1">
    <location>
        <begin position="147"/>
        <end position="172"/>
    </location>
</feature>
<dbReference type="GO" id="GO:0009273">
    <property type="term" value="P:peptidoglycan-based cell wall biogenesis"/>
    <property type="evidence" value="ECO:0007669"/>
    <property type="project" value="TreeGrafter"/>
</dbReference>
<evidence type="ECO:0000313" key="3">
    <source>
        <dbReference type="Proteomes" id="UP000186228"/>
    </source>
</evidence>
<feature type="transmembrane region" description="Helical" evidence="1">
    <location>
        <begin position="94"/>
        <end position="113"/>
    </location>
</feature>
<keyword evidence="2" id="KW-0548">Nucleotidyltransferase</keyword>
<dbReference type="EMBL" id="FMAC01000001">
    <property type="protein sequence ID" value="SCB11684.1"/>
    <property type="molecule type" value="Genomic_DNA"/>
</dbReference>
<dbReference type="AlphaFoldDB" id="A0A1C3U852"/>
<feature type="transmembrane region" description="Helical" evidence="1">
    <location>
        <begin position="184"/>
        <end position="204"/>
    </location>
</feature>
<keyword evidence="2" id="KW-0808">Transferase</keyword>
<evidence type="ECO:0000313" key="2">
    <source>
        <dbReference type="EMBL" id="SCB11684.1"/>
    </source>
</evidence>
<feature type="transmembrane region" description="Helical" evidence="1">
    <location>
        <begin position="225"/>
        <end position="243"/>
    </location>
</feature>
<keyword evidence="3" id="KW-1185">Reference proteome</keyword>
<keyword evidence="1" id="KW-0472">Membrane</keyword>
<dbReference type="GO" id="GO:0005886">
    <property type="term" value="C:plasma membrane"/>
    <property type="evidence" value="ECO:0007669"/>
    <property type="project" value="TreeGrafter"/>
</dbReference>
<dbReference type="GO" id="GO:0016779">
    <property type="term" value="F:nucleotidyltransferase activity"/>
    <property type="evidence" value="ECO:0007669"/>
    <property type="project" value="UniProtKB-KW"/>
</dbReference>
<accession>A0A1C3U852</accession>
<name>A0A1C3U852_9HYPH</name>
<protein>
    <submittedName>
        <fullName evidence="2">Phosphatidate cytidylyltransferase</fullName>
    </submittedName>
</protein>
<organism evidence="2 3">
    <name type="scientific">Rhizobium hainanense</name>
    <dbReference type="NCBI Taxonomy" id="52131"/>
    <lineage>
        <taxon>Bacteria</taxon>
        <taxon>Pseudomonadati</taxon>
        <taxon>Pseudomonadota</taxon>
        <taxon>Alphaproteobacteria</taxon>
        <taxon>Hyphomicrobiales</taxon>
        <taxon>Rhizobiaceae</taxon>
        <taxon>Rhizobium/Agrobacterium group</taxon>
        <taxon>Rhizobium</taxon>
    </lineage>
</organism>
<dbReference type="Proteomes" id="UP000186228">
    <property type="component" value="Unassembled WGS sequence"/>
</dbReference>
<feature type="transmembrane region" description="Helical" evidence="1">
    <location>
        <begin position="249"/>
        <end position="272"/>
    </location>
</feature>
<feature type="transmembrane region" description="Helical" evidence="1">
    <location>
        <begin position="119"/>
        <end position="140"/>
    </location>
</feature>
<dbReference type="RefSeq" id="WP_075851533.1">
    <property type="nucleotide sequence ID" value="NZ_FMAC01000001.1"/>
</dbReference>
<feature type="transmembrane region" description="Helical" evidence="1">
    <location>
        <begin position="7"/>
        <end position="29"/>
    </location>
</feature>
<feature type="transmembrane region" description="Helical" evidence="1">
    <location>
        <begin position="49"/>
        <end position="82"/>
    </location>
</feature>
<dbReference type="PANTHER" id="PTHR43535:SF1">
    <property type="entry name" value="PHOSPHATIDATE CYTIDYLYLTRANSFERASE"/>
    <property type="match status" value="1"/>
</dbReference>
<dbReference type="STRING" id="52131.GA0061100_101948"/>
<keyword evidence="1" id="KW-1133">Transmembrane helix</keyword>
<evidence type="ECO:0000256" key="1">
    <source>
        <dbReference type="SAM" id="Phobius"/>
    </source>
</evidence>
<dbReference type="OrthoDB" id="9799199at2"/>
<gene>
    <name evidence="2" type="ORF">GA0061100_101948</name>
</gene>
<dbReference type="Pfam" id="PF01148">
    <property type="entry name" value="CTP_transf_1"/>
    <property type="match status" value="1"/>
</dbReference>
<proteinExistence type="predicted"/>
<sequence>MEAASADLIHLVLGIFGVLIIASIIGYVLQQRLSPDGSNAAIENLNARIKAWWVMVVLIGIAFIAGRAGVILLFAFCSFAALREFVTLINTKRADHWALAAAFFVALPVQYYLLWAEQYGIYSIFIPVYAFLFMPIIAVLRGDTERFLVRIAEVQWALMICVFCASHVPALLTLHIPGYEGRNVLLIAFLVIVVQLSDVLQYVWGKLFGKTKIAPRLSPSKTVEGFVGGVISASLIGAALWWVTPFTPLQAGLLAFVITLMGFFGGLVMSAIKRDRGVKDWGHLIEGHGGLIDRLDSVVFSAPIFFHLVRYWWSLS</sequence>
<dbReference type="PANTHER" id="PTHR43535">
    <property type="entry name" value="PHOSPHATIDATE CYTIDYLYLTRANSFERASE"/>
    <property type="match status" value="1"/>
</dbReference>
<reference evidence="3" key="1">
    <citation type="submission" date="2016-08" db="EMBL/GenBank/DDBJ databases">
        <authorList>
            <person name="Varghese N."/>
            <person name="Submissions Spin"/>
        </authorList>
    </citation>
    <scope>NUCLEOTIDE SEQUENCE [LARGE SCALE GENOMIC DNA]</scope>
    <source>
        <strain evidence="3">CCBAU 57015</strain>
    </source>
</reference>